<evidence type="ECO:0000256" key="4">
    <source>
        <dbReference type="ARBA" id="ARBA00022605"/>
    </source>
</evidence>
<dbReference type="NCBIfam" id="TIGR01856">
    <property type="entry name" value="hisJ_fam"/>
    <property type="match status" value="1"/>
</dbReference>
<evidence type="ECO:0000259" key="9">
    <source>
        <dbReference type="Pfam" id="PF02811"/>
    </source>
</evidence>
<evidence type="ECO:0000256" key="2">
    <source>
        <dbReference type="ARBA" id="ARBA00009152"/>
    </source>
</evidence>
<dbReference type="SUPFAM" id="SSF89550">
    <property type="entry name" value="PHP domain-like"/>
    <property type="match status" value="1"/>
</dbReference>
<dbReference type="InterPro" id="IPR004013">
    <property type="entry name" value="PHP_dom"/>
</dbReference>
<sequence length="252" mass="29074">MAEQFSNFHTHTCLCDGKDRPEDLVQEALRLGCPALGFSGHAYAPYDGDYCMSPAGTEEYKTEIRRLQEKYAGQIRIYLGIEQDFYSPASTEGYDYVIGSVHYLYKDGEYLPVDASRAAQEQAVQQHYGGDWYAFTEDYFDTLTRVYEKTRCRVVGHFDLVTKFNEADALFSTDHPRYRRAVLRALDTLCAAPVVFEINTGAISRGYRTEPYPARWILEELRRRGIKRILSSDCHSRENLLFGFEEYAPWLD</sequence>
<dbReference type="RefSeq" id="WP_212819736.1">
    <property type="nucleotide sequence ID" value="NZ_AP023415.1"/>
</dbReference>
<dbReference type="InterPro" id="IPR010140">
    <property type="entry name" value="Histidinol_P_phosphatase_HisJ"/>
</dbReference>
<evidence type="ECO:0000256" key="6">
    <source>
        <dbReference type="ARBA" id="ARBA00023102"/>
    </source>
</evidence>
<gene>
    <name evidence="10" type="primary">hisK</name>
    <name evidence="10" type="ORF">MM35RIKEN_09510</name>
</gene>
<evidence type="ECO:0000313" key="10">
    <source>
        <dbReference type="EMBL" id="BCK78759.1"/>
    </source>
</evidence>
<comment type="pathway">
    <text evidence="1 8">Amino-acid biosynthesis; L-histidine biosynthesis; L-histidine from 5-phospho-alpha-D-ribose 1-diphosphate: step 8/9.</text>
</comment>
<keyword evidence="6 8" id="KW-0368">Histidine biosynthesis</keyword>
<keyword evidence="5 8" id="KW-0378">Hydrolase</keyword>
<dbReference type="GO" id="GO:0005737">
    <property type="term" value="C:cytoplasm"/>
    <property type="evidence" value="ECO:0007669"/>
    <property type="project" value="TreeGrafter"/>
</dbReference>
<comment type="catalytic activity">
    <reaction evidence="7 8">
        <text>L-histidinol phosphate + H2O = L-histidinol + phosphate</text>
        <dbReference type="Rhea" id="RHEA:14465"/>
        <dbReference type="ChEBI" id="CHEBI:15377"/>
        <dbReference type="ChEBI" id="CHEBI:43474"/>
        <dbReference type="ChEBI" id="CHEBI:57699"/>
        <dbReference type="ChEBI" id="CHEBI:57980"/>
        <dbReference type="EC" id="3.1.3.15"/>
    </reaction>
</comment>
<accession>A0A810PPU2</accession>
<proteinExistence type="inferred from homology"/>
<dbReference type="EC" id="3.1.3.15" evidence="3 8"/>
<dbReference type="Proteomes" id="UP000681343">
    <property type="component" value="Chromosome"/>
</dbReference>
<dbReference type="GO" id="GO:0004401">
    <property type="term" value="F:histidinol-phosphatase activity"/>
    <property type="evidence" value="ECO:0007669"/>
    <property type="project" value="UniProtKB-UniRule"/>
</dbReference>
<keyword evidence="11" id="KW-1185">Reference proteome</keyword>
<protein>
    <recommendedName>
        <fullName evidence="3 8">Histidinol-phosphatase</fullName>
        <shortName evidence="8">HolPase</shortName>
        <ecNumber evidence="3 8">3.1.3.15</ecNumber>
    </recommendedName>
</protein>
<dbReference type="CDD" id="cd12110">
    <property type="entry name" value="PHP_HisPPase_Hisj_like"/>
    <property type="match status" value="1"/>
</dbReference>
<dbReference type="UniPathway" id="UPA00031">
    <property type="reaction ID" value="UER00013"/>
</dbReference>
<reference evidence="10" key="1">
    <citation type="submission" date="2020-09" db="EMBL/GenBank/DDBJ databases">
        <title>New species isolated from human feces.</title>
        <authorList>
            <person name="Kitahara M."/>
            <person name="Shigeno Y."/>
            <person name="Shime M."/>
            <person name="Matsumoto Y."/>
            <person name="Nakamura S."/>
            <person name="Motooka D."/>
            <person name="Fukuoka S."/>
            <person name="Nishikawa H."/>
            <person name="Benno Y."/>
        </authorList>
    </citation>
    <scope>NUCLEOTIDE SEQUENCE</scope>
    <source>
        <strain evidence="10">MM35</strain>
    </source>
</reference>
<dbReference type="AlphaFoldDB" id="A0A810PPU2"/>
<dbReference type="Pfam" id="PF02811">
    <property type="entry name" value="PHP"/>
    <property type="match status" value="1"/>
</dbReference>
<name>A0A810PPU2_9FIRM</name>
<dbReference type="PANTHER" id="PTHR21039:SF0">
    <property type="entry name" value="HISTIDINOL-PHOSPHATASE"/>
    <property type="match status" value="1"/>
</dbReference>
<evidence type="ECO:0000313" key="11">
    <source>
        <dbReference type="Proteomes" id="UP000681343"/>
    </source>
</evidence>
<dbReference type="KEGG" id="vfa:MM35RIKEN_09510"/>
<dbReference type="InterPro" id="IPR016195">
    <property type="entry name" value="Pol/histidinol_Pase-like"/>
</dbReference>
<evidence type="ECO:0000256" key="1">
    <source>
        <dbReference type="ARBA" id="ARBA00004970"/>
    </source>
</evidence>
<dbReference type="EMBL" id="AP023415">
    <property type="protein sequence ID" value="BCK78759.1"/>
    <property type="molecule type" value="Genomic_DNA"/>
</dbReference>
<feature type="domain" description="PHP" evidence="9">
    <location>
        <begin position="9"/>
        <end position="200"/>
    </location>
</feature>
<dbReference type="PANTHER" id="PTHR21039">
    <property type="entry name" value="HISTIDINOL PHOSPHATASE-RELATED"/>
    <property type="match status" value="1"/>
</dbReference>
<dbReference type="GO" id="GO:0000105">
    <property type="term" value="P:L-histidine biosynthetic process"/>
    <property type="evidence" value="ECO:0007669"/>
    <property type="project" value="UniProtKB-UniRule"/>
</dbReference>
<evidence type="ECO:0000256" key="8">
    <source>
        <dbReference type="RuleBase" id="RU366003"/>
    </source>
</evidence>
<evidence type="ECO:0000256" key="3">
    <source>
        <dbReference type="ARBA" id="ARBA00013085"/>
    </source>
</evidence>
<keyword evidence="4 8" id="KW-0028">Amino-acid biosynthesis</keyword>
<comment type="similarity">
    <text evidence="2 8">Belongs to the PHP hydrolase family. HisK subfamily.</text>
</comment>
<evidence type="ECO:0000256" key="5">
    <source>
        <dbReference type="ARBA" id="ARBA00022801"/>
    </source>
</evidence>
<organism evidence="10 11">
    <name type="scientific">Vescimonas fastidiosa</name>
    <dbReference type="NCBI Taxonomy" id="2714353"/>
    <lineage>
        <taxon>Bacteria</taxon>
        <taxon>Bacillati</taxon>
        <taxon>Bacillota</taxon>
        <taxon>Clostridia</taxon>
        <taxon>Eubacteriales</taxon>
        <taxon>Oscillospiraceae</taxon>
        <taxon>Vescimonas</taxon>
    </lineage>
</organism>
<evidence type="ECO:0000256" key="7">
    <source>
        <dbReference type="ARBA" id="ARBA00049158"/>
    </source>
</evidence>
<dbReference type="Gene3D" id="3.20.20.140">
    <property type="entry name" value="Metal-dependent hydrolases"/>
    <property type="match status" value="1"/>
</dbReference>